<dbReference type="EMBL" id="LT670844">
    <property type="protein sequence ID" value="SHK33626.1"/>
    <property type="molecule type" value="Genomic_DNA"/>
</dbReference>
<protein>
    <submittedName>
        <fullName evidence="2">Uncharacterized protein</fullName>
    </submittedName>
</protein>
<reference evidence="2 3" key="1">
    <citation type="submission" date="2016-11" db="EMBL/GenBank/DDBJ databases">
        <authorList>
            <person name="Jaros S."/>
            <person name="Januszkiewicz K."/>
            <person name="Wedrychowicz H."/>
        </authorList>
    </citation>
    <scope>NUCLEOTIDE SEQUENCE [LARGE SCALE GENOMIC DNA]</scope>
    <source>
        <strain evidence="2 3">GAS499</strain>
    </source>
</reference>
<dbReference type="RefSeq" id="WP_079539014.1">
    <property type="nucleotide sequence ID" value="NZ_LT670844.1"/>
</dbReference>
<sequence>MNGAYISAIAALAGSGIGAIASFATTWLSQDAQERARRVAQRAARREHVYGEFIEEASKLFTDALTHELEDPSKFVRLYALVGRLRLLAPADVIASAEQVMQHIVETYYLPNRDFSNPQDRPRDDIDVLRGFSEACREDLGV</sequence>
<proteinExistence type="predicted"/>
<evidence type="ECO:0000313" key="3">
    <source>
        <dbReference type="Proteomes" id="UP000189935"/>
    </source>
</evidence>
<keyword evidence="1" id="KW-1133">Transmembrane helix</keyword>
<accession>A0A1M6RMG5</accession>
<keyword evidence="1" id="KW-0472">Membrane</keyword>
<evidence type="ECO:0000313" key="2">
    <source>
        <dbReference type="EMBL" id="SHK33626.1"/>
    </source>
</evidence>
<evidence type="ECO:0000256" key="1">
    <source>
        <dbReference type="SAM" id="Phobius"/>
    </source>
</evidence>
<organism evidence="2 3">
    <name type="scientific">Bradyrhizobium lablabi</name>
    <dbReference type="NCBI Taxonomy" id="722472"/>
    <lineage>
        <taxon>Bacteria</taxon>
        <taxon>Pseudomonadati</taxon>
        <taxon>Pseudomonadota</taxon>
        <taxon>Alphaproteobacteria</taxon>
        <taxon>Hyphomicrobiales</taxon>
        <taxon>Nitrobacteraceae</taxon>
        <taxon>Bradyrhizobium</taxon>
    </lineage>
</organism>
<feature type="transmembrane region" description="Helical" evidence="1">
    <location>
        <begin position="6"/>
        <end position="28"/>
    </location>
</feature>
<gene>
    <name evidence="2" type="ORF">SAMN05444159_3024</name>
</gene>
<name>A0A1M6RMG5_9BRAD</name>
<dbReference type="Proteomes" id="UP000189935">
    <property type="component" value="Chromosome I"/>
</dbReference>
<keyword evidence="1" id="KW-0812">Transmembrane</keyword>
<dbReference type="OrthoDB" id="8234117at2"/>
<dbReference type="AlphaFoldDB" id="A0A1M6RMG5"/>